<feature type="coiled-coil region" evidence="1">
    <location>
        <begin position="43"/>
        <end position="105"/>
    </location>
</feature>
<sequence length="212" mass="23642">MRNSKSGFTTLSIILVCLMFAGPSLAAKRDPEREAMRKIQLIQKKAAEEKSVLEQEKSDLAKQLSELTSQSGGLKDEAARANRGKNAVEKEFEKLRVENDSLKAKLSLTDTNLAALLKKSAVDQEIASQEKVKLEASLATRGQSLASCEKKNITLYELNVELLEKYKNKGFLDSLLQNEPFTQIESVKIESAVSDYRDKLDMQRVDKSSSLQ</sequence>
<name>A0A4R3YC19_9PROT</name>
<dbReference type="EMBL" id="SMCO01000002">
    <property type="protein sequence ID" value="TCV89520.1"/>
    <property type="molecule type" value="Genomic_DNA"/>
</dbReference>
<dbReference type="Proteomes" id="UP000295367">
    <property type="component" value="Unassembled WGS sequence"/>
</dbReference>
<evidence type="ECO:0000256" key="2">
    <source>
        <dbReference type="SAM" id="SignalP"/>
    </source>
</evidence>
<feature type="signal peptide" evidence="2">
    <location>
        <begin position="1"/>
        <end position="26"/>
    </location>
</feature>
<dbReference type="OrthoDB" id="8566631at2"/>
<feature type="chain" id="PRO_5020780911" evidence="2">
    <location>
        <begin position="27"/>
        <end position="212"/>
    </location>
</feature>
<accession>A0A4R3YC19</accession>
<keyword evidence="2" id="KW-0732">Signal</keyword>
<comment type="caution">
    <text evidence="3">The sequence shown here is derived from an EMBL/GenBank/DDBJ whole genome shotgun (WGS) entry which is preliminary data.</text>
</comment>
<organism evidence="3 4">
    <name type="scientific">Sulfurirhabdus autotrophica</name>
    <dbReference type="NCBI Taxonomy" id="1706046"/>
    <lineage>
        <taxon>Bacteria</taxon>
        <taxon>Pseudomonadati</taxon>
        <taxon>Pseudomonadota</taxon>
        <taxon>Betaproteobacteria</taxon>
        <taxon>Nitrosomonadales</taxon>
        <taxon>Sulfuricellaceae</taxon>
        <taxon>Sulfurirhabdus</taxon>
    </lineage>
</organism>
<keyword evidence="4" id="KW-1185">Reference proteome</keyword>
<evidence type="ECO:0000313" key="3">
    <source>
        <dbReference type="EMBL" id="TCV89520.1"/>
    </source>
</evidence>
<dbReference type="RefSeq" id="WP_124948285.1">
    <property type="nucleotide sequence ID" value="NZ_BHVT01000081.1"/>
</dbReference>
<keyword evidence="1" id="KW-0175">Coiled coil</keyword>
<evidence type="ECO:0000256" key="1">
    <source>
        <dbReference type="SAM" id="Coils"/>
    </source>
</evidence>
<dbReference type="AlphaFoldDB" id="A0A4R3YC19"/>
<reference evidence="3 4" key="1">
    <citation type="submission" date="2019-03" db="EMBL/GenBank/DDBJ databases">
        <title>Genomic Encyclopedia of Type Strains, Phase IV (KMG-IV): sequencing the most valuable type-strain genomes for metagenomic binning, comparative biology and taxonomic classification.</title>
        <authorList>
            <person name="Goeker M."/>
        </authorList>
    </citation>
    <scope>NUCLEOTIDE SEQUENCE [LARGE SCALE GENOMIC DNA]</scope>
    <source>
        <strain evidence="3 4">DSM 100309</strain>
    </source>
</reference>
<proteinExistence type="predicted"/>
<gene>
    <name evidence="3" type="ORF">EDC63_10237</name>
</gene>
<protein>
    <submittedName>
        <fullName evidence="3">Uncharacterized protein</fullName>
    </submittedName>
</protein>
<dbReference type="Gene3D" id="1.20.5.4090">
    <property type="match status" value="1"/>
</dbReference>
<evidence type="ECO:0000313" key="4">
    <source>
        <dbReference type="Proteomes" id="UP000295367"/>
    </source>
</evidence>